<reference evidence="3" key="1">
    <citation type="journal article" date="2015" name="BMC Genomics">
        <title>Draft genome of a commonly misdiagnosed multidrug resistant pathogen Candida auris.</title>
        <authorList>
            <person name="Chatterjee S."/>
            <person name="Alampalli S.V."/>
            <person name="Nageshan R.K."/>
            <person name="Chettiar S.T."/>
            <person name="Joshi S."/>
            <person name="Tatu U.S."/>
        </authorList>
    </citation>
    <scope>NUCLEOTIDE SEQUENCE [LARGE SCALE GENOMIC DNA]</scope>
    <source>
        <strain evidence="3">6684</strain>
    </source>
</reference>
<feature type="region of interest" description="Disordered" evidence="1">
    <location>
        <begin position="149"/>
        <end position="278"/>
    </location>
</feature>
<dbReference type="VEuPathDB" id="FungiDB:CJI96_0000569"/>
<gene>
    <name evidence="2" type="ORF">QG37_03925</name>
</gene>
<comment type="caution">
    <text evidence="2">The sequence shown here is derived from an EMBL/GenBank/DDBJ whole genome shotgun (WGS) entry which is preliminary data.</text>
</comment>
<dbReference type="VEuPathDB" id="FungiDB:CJJ09_001367"/>
<feature type="region of interest" description="Disordered" evidence="1">
    <location>
        <begin position="467"/>
        <end position="503"/>
    </location>
</feature>
<feature type="compositionally biased region" description="Basic and acidic residues" evidence="1">
    <location>
        <begin position="254"/>
        <end position="263"/>
    </location>
</feature>
<sequence length="503" mass="55240">MELSSVVTLKYNTEKWLDAQNKADSEWLSNNNSPTKMVTLNYRRDRLDASTPALSPVPWMVKKEFKPRKPKYNENDPFLIRPVSESLQRLREYEKNVQLVGAIKADINWYHDLTNVAQRLRLLRDTYKVLQAVRKKRAMGERVDFRTAHEFKSRTGSPVPLDENASGGHPGDEDAQSRQGASLASTPVAAPARRGRPRKRGGGAGRGRKPGPRLRTVVPLPMPTATRSRASRRKQEAAEAAAAAGATAASETKSGGDSRDSRDSTPALTSDNAQQPETSLLTQFGTQDLKSLLGLSQPDQASMLELGSNPVVTGLMPEYQTSQAQKQSHGYFSFEANPPENVPVNAEQQGLADASDLQLMDALTTANAMYDNGASDAPGVPDPGARHVPLQRATPQEHIFSELQHNAQWEPPQQHPGVPYGEYYPQSHYQNPSVLSELTMSIIENLKRKNPSGLVLASLYNRPGGFNFSPQWAAQQEHRQQHEGGADTSASSHHLPNDGNPPS</sequence>
<dbReference type="Proteomes" id="UP000037122">
    <property type="component" value="Unassembled WGS sequence"/>
</dbReference>
<dbReference type="VEuPathDB" id="FungiDB:QG37_03925"/>
<dbReference type="VEuPathDB" id="FungiDB:B9J08_002727"/>
<feature type="compositionally biased region" description="Basic and acidic residues" evidence="1">
    <location>
        <begin position="476"/>
        <end position="485"/>
    </location>
</feature>
<dbReference type="EMBL" id="LGST01000026">
    <property type="protein sequence ID" value="KND99131.1"/>
    <property type="molecule type" value="Genomic_DNA"/>
</dbReference>
<feature type="compositionally biased region" description="Low complexity" evidence="1">
    <location>
        <begin position="238"/>
        <end position="253"/>
    </location>
</feature>
<feature type="compositionally biased region" description="Polar residues" evidence="1">
    <location>
        <begin position="266"/>
        <end position="278"/>
    </location>
</feature>
<evidence type="ECO:0000313" key="2">
    <source>
        <dbReference type="EMBL" id="KND99131.1"/>
    </source>
</evidence>
<dbReference type="AlphaFoldDB" id="A0A0L0NY64"/>
<organism evidence="2 3">
    <name type="scientific">Candidozyma auris</name>
    <name type="common">Yeast</name>
    <name type="synonym">Candida auris</name>
    <dbReference type="NCBI Taxonomy" id="498019"/>
    <lineage>
        <taxon>Eukaryota</taxon>
        <taxon>Fungi</taxon>
        <taxon>Dikarya</taxon>
        <taxon>Ascomycota</taxon>
        <taxon>Saccharomycotina</taxon>
        <taxon>Pichiomycetes</taxon>
        <taxon>Metschnikowiaceae</taxon>
        <taxon>Candidozyma</taxon>
    </lineage>
</organism>
<proteinExistence type="predicted"/>
<dbReference type="VEuPathDB" id="FungiDB:CJI97_002780"/>
<evidence type="ECO:0000313" key="3">
    <source>
        <dbReference type="Proteomes" id="UP000037122"/>
    </source>
</evidence>
<name>A0A0L0NY64_CANAR</name>
<accession>A0A0L0NY64</accession>
<dbReference type="VEuPathDB" id="FungiDB:CJJ07_005232"/>
<protein>
    <submittedName>
        <fullName evidence="2">Uncharacterized protein</fullName>
    </submittedName>
</protein>
<feature type="compositionally biased region" description="Basic residues" evidence="1">
    <location>
        <begin position="193"/>
        <end position="212"/>
    </location>
</feature>
<evidence type="ECO:0000256" key="1">
    <source>
        <dbReference type="SAM" id="MobiDB-lite"/>
    </source>
</evidence>